<evidence type="ECO:0000256" key="6">
    <source>
        <dbReference type="SAM" id="Phobius"/>
    </source>
</evidence>
<dbReference type="CDD" id="cd06225">
    <property type="entry name" value="HAMP"/>
    <property type="match status" value="1"/>
</dbReference>
<dbReference type="InterPro" id="IPR003660">
    <property type="entry name" value="HAMP_dom"/>
</dbReference>
<dbReference type="EMBL" id="CP073249">
    <property type="protein sequence ID" value="QUF06598.1"/>
    <property type="molecule type" value="Genomic_DNA"/>
</dbReference>
<keyword evidence="1 6" id="KW-0812">Transmembrane</keyword>
<keyword evidence="6" id="KW-0472">Membrane</keyword>
<accession>A0AA45LC77</accession>
<sequence length="538" mass="55913">MRVRDLSVGKRLGLSFASLSALIAVAAGVGWLGLSEEADTQQRLDHLQLVRDDIKGVAYRAADVSGWQGLVVADVGAFGPAYALGEQGYNRKGELAAKDDVYAELSAARTEYLTDSERALFAQLGPAWDDFFSWDSKVMQWLASDGPSGLAEAMTSINGGDASKAYGQVLAIAADLDKSVNARVDALRADAATAREHNLLVLLGALVVALVLAVFLGLRATRSVVRPLGDVVGALDRLADGDLTARVELDRRDELGRLGGALNRTSDSLRGTVGSLRDHAHSLADASAELDRTATRISGSAGSASDRADAASAAATQVSGDVDAVTQGTDEMGIAIREVSKNAGEAVAVATEAVAVAERTNTTVARLGASSTEIAEVVKVITSIAEQTNLLALNATIEAARAGDAGKGFAVVASEVKELAQETARATEDITRRVQVIQEDTSGAVEAIASIASIIDRISGFQTVIAAAVEEQTATTGEIARRVAQAADGSRDIASNIAGVADAAASTTRDVDESRRAASELNRMSGQLQELVGRFRLS</sequence>
<protein>
    <submittedName>
        <fullName evidence="9">Methyl-accepting chemotaxis protein</fullName>
    </submittedName>
</protein>
<keyword evidence="3 5" id="KW-0807">Transducer</keyword>
<evidence type="ECO:0000256" key="1">
    <source>
        <dbReference type="ARBA" id="ARBA00022692"/>
    </source>
</evidence>
<proteinExistence type="inferred from homology"/>
<dbReference type="SUPFAM" id="SSF58104">
    <property type="entry name" value="Methyl-accepting chemotaxis protein (MCP) signaling domain"/>
    <property type="match status" value="1"/>
</dbReference>
<dbReference type="PANTHER" id="PTHR32089">
    <property type="entry name" value="METHYL-ACCEPTING CHEMOTAXIS PROTEIN MCPB"/>
    <property type="match status" value="1"/>
</dbReference>
<dbReference type="PANTHER" id="PTHR32089:SF112">
    <property type="entry name" value="LYSOZYME-LIKE PROTEIN-RELATED"/>
    <property type="match status" value="1"/>
</dbReference>
<reference evidence="9" key="1">
    <citation type="submission" date="2021-04" db="EMBL/GenBank/DDBJ databases">
        <title>Genomic sequence of Actinosynnema pretiosum subsp. pretiosum ATCC 31280 (C-14919).</title>
        <authorList>
            <person name="Bai L."/>
            <person name="Wang X."/>
            <person name="Xiao Y."/>
        </authorList>
    </citation>
    <scope>NUCLEOTIDE SEQUENCE</scope>
    <source>
        <strain evidence="9">ATCC 31280</strain>
    </source>
</reference>
<evidence type="ECO:0000256" key="3">
    <source>
        <dbReference type="ARBA" id="ARBA00023224"/>
    </source>
</evidence>
<dbReference type="PROSITE" id="PS50111">
    <property type="entry name" value="CHEMOTAXIS_TRANSDUC_2"/>
    <property type="match status" value="1"/>
</dbReference>
<dbReference type="Proteomes" id="UP000677152">
    <property type="component" value="Chromosome"/>
</dbReference>
<evidence type="ECO:0000313" key="10">
    <source>
        <dbReference type="Proteomes" id="UP000677152"/>
    </source>
</evidence>
<name>A0AA45LC77_9PSEU</name>
<dbReference type="PROSITE" id="PS50885">
    <property type="entry name" value="HAMP"/>
    <property type="match status" value="1"/>
</dbReference>
<dbReference type="SMART" id="SM00283">
    <property type="entry name" value="MA"/>
    <property type="match status" value="1"/>
</dbReference>
<evidence type="ECO:0000313" key="9">
    <source>
        <dbReference type="EMBL" id="QUF06598.1"/>
    </source>
</evidence>
<feature type="domain" description="Methyl-accepting transducer" evidence="7">
    <location>
        <begin position="286"/>
        <end position="519"/>
    </location>
</feature>
<feature type="transmembrane region" description="Helical" evidence="6">
    <location>
        <begin position="12"/>
        <end position="34"/>
    </location>
</feature>
<dbReference type="Gene3D" id="1.10.287.950">
    <property type="entry name" value="Methyl-accepting chemotaxis protein"/>
    <property type="match status" value="1"/>
</dbReference>
<dbReference type="Pfam" id="PF00672">
    <property type="entry name" value="HAMP"/>
    <property type="match status" value="1"/>
</dbReference>
<feature type="transmembrane region" description="Helical" evidence="6">
    <location>
        <begin position="199"/>
        <end position="218"/>
    </location>
</feature>
<dbReference type="SMART" id="SM00304">
    <property type="entry name" value="HAMP"/>
    <property type="match status" value="2"/>
</dbReference>
<evidence type="ECO:0000259" key="8">
    <source>
        <dbReference type="PROSITE" id="PS50885"/>
    </source>
</evidence>
<gene>
    <name evidence="9" type="ORF">KCV87_11395</name>
</gene>
<dbReference type="AlphaFoldDB" id="A0AA45LC77"/>
<dbReference type="GO" id="GO:0007165">
    <property type="term" value="P:signal transduction"/>
    <property type="evidence" value="ECO:0007669"/>
    <property type="project" value="UniProtKB-KW"/>
</dbReference>
<dbReference type="InterPro" id="IPR004089">
    <property type="entry name" value="MCPsignal_dom"/>
</dbReference>
<evidence type="ECO:0000259" key="7">
    <source>
        <dbReference type="PROSITE" id="PS50111"/>
    </source>
</evidence>
<comment type="similarity">
    <text evidence="4">Belongs to the methyl-accepting chemotaxis (MCP) protein family.</text>
</comment>
<evidence type="ECO:0000256" key="5">
    <source>
        <dbReference type="PROSITE-ProRule" id="PRU00284"/>
    </source>
</evidence>
<evidence type="ECO:0000256" key="4">
    <source>
        <dbReference type="ARBA" id="ARBA00029447"/>
    </source>
</evidence>
<evidence type="ECO:0000256" key="2">
    <source>
        <dbReference type="ARBA" id="ARBA00022989"/>
    </source>
</evidence>
<organism evidence="9 10">
    <name type="scientific">Actinosynnema pretiosum subsp. pretiosum</name>
    <dbReference type="NCBI Taxonomy" id="103721"/>
    <lineage>
        <taxon>Bacteria</taxon>
        <taxon>Bacillati</taxon>
        <taxon>Actinomycetota</taxon>
        <taxon>Actinomycetes</taxon>
        <taxon>Pseudonocardiales</taxon>
        <taxon>Pseudonocardiaceae</taxon>
        <taxon>Actinosynnema</taxon>
    </lineage>
</organism>
<keyword evidence="2 6" id="KW-1133">Transmembrane helix</keyword>
<feature type="domain" description="HAMP" evidence="8">
    <location>
        <begin position="222"/>
        <end position="274"/>
    </location>
</feature>
<dbReference type="GO" id="GO:0016020">
    <property type="term" value="C:membrane"/>
    <property type="evidence" value="ECO:0007669"/>
    <property type="project" value="InterPro"/>
</dbReference>
<dbReference type="Pfam" id="PF00015">
    <property type="entry name" value="MCPsignal"/>
    <property type="match status" value="1"/>
</dbReference>